<dbReference type="STRING" id="134849.SAMN05443668_101765"/>
<dbReference type="OrthoDB" id="3694612at2"/>
<dbReference type="EMBL" id="FRCS01000001">
    <property type="protein sequence ID" value="SHM51170.1"/>
    <property type="molecule type" value="Genomic_DNA"/>
</dbReference>
<reference evidence="4 5" key="1">
    <citation type="submission" date="2016-11" db="EMBL/GenBank/DDBJ databases">
        <authorList>
            <person name="Jaros S."/>
            <person name="Januszkiewicz K."/>
            <person name="Wedrychowicz H."/>
        </authorList>
    </citation>
    <scope>NUCLEOTIDE SEQUENCE [LARGE SCALE GENOMIC DNA]</scope>
    <source>
        <strain evidence="4 5">DSM 46144</strain>
    </source>
</reference>
<sequence>MAVPERTSSEPAAAPPAPAGSDSLAPDAAGSDIELTLPADPVHVPVARALAADLAVRLDYDLDEVSDLRMAVDEACAELVAKASGPGRLRCVFRVDDDALRVTVSAATKDGATPGQNTFGWRVLTALVDEVTAWASEDNIVHIKLVKRRLEALA</sequence>
<dbReference type="PANTHER" id="PTHR35526">
    <property type="entry name" value="ANTI-SIGMA-F FACTOR RSBW-RELATED"/>
    <property type="match status" value="1"/>
</dbReference>
<dbReference type="Proteomes" id="UP000184440">
    <property type="component" value="Unassembled WGS sequence"/>
</dbReference>
<keyword evidence="5" id="KW-1185">Reference proteome</keyword>
<protein>
    <submittedName>
        <fullName evidence="4">Serine/threonine-protein kinase RsbW</fullName>
    </submittedName>
</protein>
<accession>A0A1M7JDI0</accession>
<feature type="domain" description="Histidine kinase/HSP90-like ATPase" evidence="3">
    <location>
        <begin position="37"/>
        <end position="131"/>
    </location>
</feature>
<dbReference type="InterPro" id="IPR003594">
    <property type="entry name" value="HATPase_dom"/>
</dbReference>
<evidence type="ECO:0000259" key="3">
    <source>
        <dbReference type="Pfam" id="PF13581"/>
    </source>
</evidence>
<evidence type="ECO:0000256" key="2">
    <source>
        <dbReference type="SAM" id="MobiDB-lite"/>
    </source>
</evidence>
<evidence type="ECO:0000313" key="4">
    <source>
        <dbReference type="EMBL" id="SHM51170.1"/>
    </source>
</evidence>
<gene>
    <name evidence="4" type="ORF">SAMN05443668_101765</name>
</gene>
<organism evidence="4 5">
    <name type="scientific">Cryptosporangium aurantiacum</name>
    <dbReference type="NCBI Taxonomy" id="134849"/>
    <lineage>
        <taxon>Bacteria</taxon>
        <taxon>Bacillati</taxon>
        <taxon>Actinomycetota</taxon>
        <taxon>Actinomycetes</taxon>
        <taxon>Cryptosporangiales</taxon>
        <taxon>Cryptosporangiaceae</taxon>
        <taxon>Cryptosporangium</taxon>
    </lineage>
</organism>
<keyword evidence="4" id="KW-0808">Transferase</keyword>
<evidence type="ECO:0000256" key="1">
    <source>
        <dbReference type="ARBA" id="ARBA00022527"/>
    </source>
</evidence>
<proteinExistence type="predicted"/>
<dbReference type="AlphaFoldDB" id="A0A1M7JDI0"/>
<feature type="region of interest" description="Disordered" evidence="2">
    <location>
        <begin position="1"/>
        <end position="29"/>
    </location>
</feature>
<dbReference type="InterPro" id="IPR036890">
    <property type="entry name" value="HATPase_C_sf"/>
</dbReference>
<dbReference type="RefSeq" id="WP_143175007.1">
    <property type="nucleotide sequence ID" value="NZ_FRCS01000001.1"/>
</dbReference>
<dbReference type="GO" id="GO:0004674">
    <property type="term" value="F:protein serine/threonine kinase activity"/>
    <property type="evidence" value="ECO:0007669"/>
    <property type="project" value="UniProtKB-KW"/>
</dbReference>
<dbReference type="Pfam" id="PF13581">
    <property type="entry name" value="HATPase_c_2"/>
    <property type="match status" value="1"/>
</dbReference>
<feature type="compositionally biased region" description="Low complexity" evidence="2">
    <location>
        <begin position="19"/>
        <end position="29"/>
    </location>
</feature>
<dbReference type="Gene3D" id="3.30.565.10">
    <property type="entry name" value="Histidine kinase-like ATPase, C-terminal domain"/>
    <property type="match status" value="1"/>
</dbReference>
<evidence type="ECO:0000313" key="5">
    <source>
        <dbReference type="Proteomes" id="UP000184440"/>
    </source>
</evidence>
<keyword evidence="4" id="KW-0418">Kinase</keyword>
<dbReference type="PANTHER" id="PTHR35526:SF3">
    <property type="entry name" value="ANTI-SIGMA-F FACTOR RSBW"/>
    <property type="match status" value="1"/>
</dbReference>
<dbReference type="InterPro" id="IPR050267">
    <property type="entry name" value="Anti-sigma-factor_SerPK"/>
</dbReference>
<name>A0A1M7JDI0_9ACTN</name>
<keyword evidence="1" id="KW-0723">Serine/threonine-protein kinase</keyword>